<protein>
    <recommendedName>
        <fullName evidence="4">Secreted protein</fullName>
    </recommendedName>
</protein>
<comment type="caution">
    <text evidence="2">The sequence shown here is derived from an EMBL/GenBank/DDBJ whole genome shotgun (WGS) entry which is preliminary data.</text>
</comment>
<dbReference type="Proteomes" id="UP000738349">
    <property type="component" value="Unassembled WGS sequence"/>
</dbReference>
<evidence type="ECO:0000256" key="1">
    <source>
        <dbReference type="SAM" id="SignalP"/>
    </source>
</evidence>
<accession>A0A9P9D349</accession>
<dbReference type="EMBL" id="JAGMUV010000040">
    <property type="protein sequence ID" value="KAH7111622.1"/>
    <property type="molecule type" value="Genomic_DNA"/>
</dbReference>
<proteinExistence type="predicted"/>
<evidence type="ECO:0000313" key="3">
    <source>
        <dbReference type="Proteomes" id="UP000738349"/>
    </source>
</evidence>
<keyword evidence="3" id="KW-1185">Reference proteome</keyword>
<keyword evidence="1" id="KW-0732">Signal</keyword>
<feature type="chain" id="PRO_5040323309" description="Secreted protein" evidence="1">
    <location>
        <begin position="21"/>
        <end position="85"/>
    </location>
</feature>
<feature type="signal peptide" evidence="1">
    <location>
        <begin position="1"/>
        <end position="20"/>
    </location>
</feature>
<evidence type="ECO:0000313" key="2">
    <source>
        <dbReference type="EMBL" id="KAH7111622.1"/>
    </source>
</evidence>
<evidence type="ECO:0008006" key="4">
    <source>
        <dbReference type="Google" id="ProtNLM"/>
    </source>
</evidence>
<gene>
    <name evidence="2" type="ORF">EDB81DRAFT_360933</name>
</gene>
<name>A0A9P9D349_9HYPO</name>
<dbReference type="AlphaFoldDB" id="A0A9P9D349"/>
<sequence length="85" mass="9630">MDTCVLSFIILLELTAPGHSQNETVKTIIVDDSQRRSVRYISIPPKKTLDQIKTFRPQLHKRCSRTFAASHHNTCKCLTCLSSIS</sequence>
<reference evidence="2" key="1">
    <citation type="journal article" date="2021" name="Nat. Commun.">
        <title>Genetic determinants of endophytism in the Arabidopsis root mycobiome.</title>
        <authorList>
            <person name="Mesny F."/>
            <person name="Miyauchi S."/>
            <person name="Thiergart T."/>
            <person name="Pickel B."/>
            <person name="Atanasova L."/>
            <person name="Karlsson M."/>
            <person name="Huettel B."/>
            <person name="Barry K.W."/>
            <person name="Haridas S."/>
            <person name="Chen C."/>
            <person name="Bauer D."/>
            <person name="Andreopoulos W."/>
            <person name="Pangilinan J."/>
            <person name="LaButti K."/>
            <person name="Riley R."/>
            <person name="Lipzen A."/>
            <person name="Clum A."/>
            <person name="Drula E."/>
            <person name="Henrissat B."/>
            <person name="Kohler A."/>
            <person name="Grigoriev I.V."/>
            <person name="Martin F.M."/>
            <person name="Hacquard S."/>
        </authorList>
    </citation>
    <scope>NUCLEOTIDE SEQUENCE</scope>
    <source>
        <strain evidence="2">MPI-CAGE-AT-0147</strain>
    </source>
</reference>
<organism evidence="2 3">
    <name type="scientific">Dactylonectria macrodidyma</name>
    <dbReference type="NCBI Taxonomy" id="307937"/>
    <lineage>
        <taxon>Eukaryota</taxon>
        <taxon>Fungi</taxon>
        <taxon>Dikarya</taxon>
        <taxon>Ascomycota</taxon>
        <taxon>Pezizomycotina</taxon>
        <taxon>Sordariomycetes</taxon>
        <taxon>Hypocreomycetidae</taxon>
        <taxon>Hypocreales</taxon>
        <taxon>Nectriaceae</taxon>
        <taxon>Dactylonectria</taxon>
    </lineage>
</organism>